<gene>
    <name evidence="1" type="ORF">EZS28_035877</name>
</gene>
<comment type="caution">
    <text evidence="1">The sequence shown here is derived from an EMBL/GenBank/DDBJ whole genome shotgun (WGS) entry which is preliminary data.</text>
</comment>
<dbReference type="EMBL" id="SNRW01017191">
    <property type="protein sequence ID" value="KAA6368595.1"/>
    <property type="molecule type" value="Genomic_DNA"/>
</dbReference>
<evidence type="ECO:0000313" key="1">
    <source>
        <dbReference type="EMBL" id="KAA6368595.1"/>
    </source>
</evidence>
<sequence>MCEQIQQSQSSIFQAPTIPQRLGYVSRTKPRVHEIDYYGNKGMVLPYERYEKTLGPKYILDLVKKDNQEYLKV</sequence>
<reference evidence="1 2" key="1">
    <citation type="submission" date="2019-03" db="EMBL/GenBank/DDBJ databases">
        <title>Single cell metagenomics reveals metabolic interactions within the superorganism composed of flagellate Streblomastix strix and complex community of Bacteroidetes bacteria on its surface.</title>
        <authorList>
            <person name="Treitli S.C."/>
            <person name="Kolisko M."/>
            <person name="Husnik F."/>
            <person name="Keeling P."/>
            <person name="Hampl V."/>
        </authorList>
    </citation>
    <scope>NUCLEOTIDE SEQUENCE [LARGE SCALE GENOMIC DNA]</scope>
    <source>
        <strain evidence="1">ST1C</strain>
    </source>
</reference>
<name>A0A5J4UGD4_9EUKA</name>
<accession>A0A5J4UGD4</accession>
<evidence type="ECO:0000313" key="2">
    <source>
        <dbReference type="Proteomes" id="UP000324800"/>
    </source>
</evidence>
<dbReference type="Proteomes" id="UP000324800">
    <property type="component" value="Unassembled WGS sequence"/>
</dbReference>
<proteinExistence type="predicted"/>
<dbReference type="AlphaFoldDB" id="A0A5J4UGD4"/>
<protein>
    <submittedName>
        <fullName evidence="1">Uncharacterized protein</fullName>
    </submittedName>
</protein>
<organism evidence="1 2">
    <name type="scientific">Streblomastix strix</name>
    <dbReference type="NCBI Taxonomy" id="222440"/>
    <lineage>
        <taxon>Eukaryota</taxon>
        <taxon>Metamonada</taxon>
        <taxon>Preaxostyla</taxon>
        <taxon>Oxymonadida</taxon>
        <taxon>Streblomastigidae</taxon>
        <taxon>Streblomastix</taxon>
    </lineage>
</organism>